<feature type="region of interest" description="Disordered" evidence="1">
    <location>
        <begin position="29"/>
        <end position="54"/>
    </location>
</feature>
<reference evidence="2 3" key="1">
    <citation type="submission" date="2006-10" db="EMBL/GenBank/DDBJ databases">
        <authorList>
            <person name="Fleischmann R.D."/>
            <person name="Dodson R.J."/>
            <person name="Haft D.H."/>
            <person name="Merkel J.S."/>
            <person name="Nelson W.C."/>
            <person name="Fraser C.M."/>
        </authorList>
    </citation>
    <scope>NUCLEOTIDE SEQUENCE [LARGE SCALE GENOMIC DNA]</scope>
    <source>
        <strain evidence="2 3">104</strain>
    </source>
</reference>
<dbReference type="EMBL" id="CP000479">
    <property type="protein sequence ID" value="ABK65439.1"/>
    <property type="molecule type" value="Genomic_DNA"/>
</dbReference>
<feature type="region of interest" description="Disordered" evidence="1">
    <location>
        <begin position="210"/>
        <end position="229"/>
    </location>
</feature>
<proteinExistence type="predicted"/>
<gene>
    <name evidence="2" type="ordered locus">MAV_1503</name>
</gene>
<evidence type="ECO:0000256" key="1">
    <source>
        <dbReference type="SAM" id="MobiDB-lite"/>
    </source>
</evidence>
<name>A0A0H2ZST6_MYCA1</name>
<dbReference type="Proteomes" id="UP000001574">
    <property type="component" value="Chromosome"/>
</dbReference>
<dbReference type="AlphaFoldDB" id="A0A0H2ZST6"/>
<evidence type="ECO:0000313" key="3">
    <source>
        <dbReference type="Proteomes" id="UP000001574"/>
    </source>
</evidence>
<dbReference type="HOGENOM" id="CLU_105384_0_0_11"/>
<evidence type="ECO:0000313" key="2">
    <source>
        <dbReference type="EMBL" id="ABK65439.1"/>
    </source>
</evidence>
<accession>A0A0H2ZST6</accession>
<feature type="compositionally biased region" description="Low complexity" evidence="1">
    <location>
        <begin position="29"/>
        <end position="41"/>
    </location>
</feature>
<dbReference type="KEGG" id="mav:MAV_1503"/>
<dbReference type="RefSeq" id="WP_011724193.1">
    <property type="nucleotide sequence ID" value="NC_008595.1"/>
</dbReference>
<sequence>MTTEPTITRDDLIAVAEQVARATLAAAAGRPAVRTAAARPAAPTPPKPAPASKRLPTVADLTARQRQHLEICVHEAGHSVAGVIFGAQLRTAVVSDSRVSGVEGVTSFSDSPHGRDEEITYAGPWAQARWRAGGRRPTQREMYALFDGGARSDCGVLTAAGGTHLGHAVQPVIERAWPAVIRVAKQLHRTGEVNQTDVCEALGITDGGGPGSSQLAGLRAGMRPVPPLT</sequence>
<organism evidence="2 3">
    <name type="scientific">Mycobacterium avium (strain 104)</name>
    <dbReference type="NCBI Taxonomy" id="243243"/>
    <lineage>
        <taxon>Bacteria</taxon>
        <taxon>Bacillati</taxon>
        <taxon>Actinomycetota</taxon>
        <taxon>Actinomycetes</taxon>
        <taxon>Mycobacteriales</taxon>
        <taxon>Mycobacteriaceae</taxon>
        <taxon>Mycobacterium</taxon>
        <taxon>Mycobacterium avium complex (MAC)</taxon>
    </lineage>
</organism>
<evidence type="ECO:0008006" key="4">
    <source>
        <dbReference type="Google" id="ProtNLM"/>
    </source>
</evidence>
<protein>
    <recommendedName>
        <fullName evidence="4">Peptidase M41 domain-containing protein</fullName>
    </recommendedName>
</protein>